<protein>
    <submittedName>
        <fullName evidence="2">Uncharacterized protein</fullName>
    </submittedName>
</protein>
<name>A0A1D3D492_9EIME</name>
<dbReference type="FunCoup" id="A0A1D3D492">
    <property type="interactions" value="20"/>
</dbReference>
<evidence type="ECO:0000256" key="1">
    <source>
        <dbReference type="SAM" id="MobiDB-lite"/>
    </source>
</evidence>
<feature type="region of interest" description="Disordered" evidence="1">
    <location>
        <begin position="151"/>
        <end position="170"/>
    </location>
</feature>
<dbReference type="Proteomes" id="UP000095192">
    <property type="component" value="Unassembled WGS sequence"/>
</dbReference>
<sequence>MGGIRIRPPGARQRAGTARIWPHIQFQRMNYPTWPPPNASPLHPLEPWGRQLFVFRPYAGDLSAAIKGPYPRIPPLRGPVPPFDQLSPHLERLATAAAEAVDAAEDAEHMQQFKQLIEDFRQEATASNIEGIYAFRRRLLPYKTVGMQRMKKGEHQSYGMKKGVPREKKT</sequence>
<proteinExistence type="predicted"/>
<evidence type="ECO:0000313" key="3">
    <source>
        <dbReference type="Proteomes" id="UP000095192"/>
    </source>
</evidence>
<keyword evidence="3" id="KW-1185">Reference proteome</keyword>
<evidence type="ECO:0000313" key="2">
    <source>
        <dbReference type="EMBL" id="OEH78280.1"/>
    </source>
</evidence>
<accession>A0A1D3D492</accession>
<dbReference type="InParanoid" id="A0A1D3D492"/>
<dbReference type="EMBL" id="JROU02000786">
    <property type="protein sequence ID" value="OEH78280.1"/>
    <property type="molecule type" value="Genomic_DNA"/>
</dbReference>
<organism evidence="2 3">
    <name type="scientific">Cyclospora cayetanensis</name>
    <dbReference type="NCBI Taxonomy" id="88456"/>
    <lineage>
        <taxon>Eukaryota</taxon>
        <taxon>Sar</taxon>
        <taxon>Alveolata</taxon>
        <taxon>Apicomplexa</taxon>
        <taxon>Conoidasida</taxon>
        <taxon>Coccidia</taxon>
        <taxon>Eucoccidiorida</taxon>
        <taxon>Eimeriorina</taxon>
        <taxon>Eimeriidae</taxon>
        <taxon>Cyclospora</taxon>
    </lineage>
</organism>
<reference evidence="2 3" key="1">
    <citation type="journal article" date="2016" name="BMC Genomics">
        <title>Comparative genomics reveals Cyclospora cayetanensis possesses coccidia-like metabolism and invasion components but unique surface antigens.</title>
        <authorList>
            <person name="Liu S."/>
            <person name="Wang L."/>
            <person name="Zheng H."/>
            <person name="Xu Z."/>
            <person name="Roellig D.M."/>
            <person name="Li N."/>
            <person name="Frace M.A."/>
            <person name="Tang K."/>
            <person name="Arrowood M.J."/>
            <person name="Moss D.M."/>
            <person name="Zhang L."/>
            <person name="Feng Y."/>
            <person name="Xiao L."/>
        </authorList>
    </citation>
    <scope>NUCLEOTIDE SEQUENCE [LARGE SCALE GENOMIC DNA]</scope>
    <source>
        <strain evidence="2 3">CHN_HEN01</strain>
    </source>
</reference>
<dbReference type="VEuPathDB" id="ToxoDB:LOC34621107"/>
<dbReference type="VEuPathDB" id="ToxoDB:cyc_04597"/>
<dbReference type="AlphaFoldDB" id="A0A1D3D492"/>
<gene>
    <name evidence="2" type="ORF">cyc_04597</name>
</gene>
<comment type="caution">
    <text evidence="2">The sequence shown here is derived from an EMBL/GenBank/DDBJ whole genome shotgun (WGS) entry which is preliminary data.</text>
</comment>